<protein>
    <submittedName>
        <fullName evidence="7">Inner membrane protein YidG</fullName>
    </submittedName>
</protein>
<dbReference type="GO" id="GO:0012505">
    <property type="term" value="C:endomembrane system"/>
    <property type="evidence" value="ECO:0007669"/>
    <property type="project" value="UniProtKB-SubCell"/>
</dbReference>
<dbReference type="Pfam" id="PF02656">
    <property type="entry name" value="DUF202"/>
    <property type="match status" value="1"/>
</dbReference>
<comment type="caution">
    <text evidence="7">The sequence shown here is derived from an EMBL/GenBank/DDBJ whole genome shotgun (WGS) entry which is preliminary data.</text>
</comment>
<dbReference type="AlphaFoldDB" id="A0A0M2HGJ1"/>
<accession>A0A0M2HGJ1</accession>
<evidence type="ECO:0000256" key="5">
    <source>
        <dbReference type="SAM" id="Phobius"/>
    </source>
</evidence>
<evidence type="ECO:0000256" key="4">
    <source>
        <dbReference type="ARBA" id="ARBA00023136"/>
    </source>
</evidence>
<dbReference type="Proteomes" id="UP000034098">
    <property type="component" value="Unassembled WGS sequence"/>
</dbReference>
<dbReference type="OrthoDB" id="3701077at2"/>
<comment type="subcellular location">
    <subcellularLocation>
        <location evidence="1">Endomembrane system</location>
        <topology evidence="1">Multi-pass membrane protein</topology>
    </subcellularLocation>
</comment>
<evidence type="ECO:0000259" key="6">
    <source>
        <dbReference type="Pfam" id="PF02656"/>
    </source>
</evidence>
<feature type="transmembrane region" description="Helical" evidence="5">
    <location>
        <begin position="50"/>
        <end position="71"/>
    </location>
</feature>
<feature type="transmembrane region" description="Helical" evidence="5">
    <location>
        <begin position="92"/>
        <end position="114"/>
    </location>
</feature>
<evidence type="ECO:0000256" key="3">
    <source>
        <dbReference type="ARBA" id="ARBA00022989"/>
    </source>
</evidence>
<reference evidence="7 8" key="1">
    <citation type="submission" date="2015-02" db="EMBL/GenBank/DDBJ databases">
        <title>Draft genome sequences of ten Microbacterium spp. with emphasis on heavy metal contaminated environments.</title>
        <authorList>
            <person name="Corretto E."/>
        </authorList>
    </citation>
    <scope>NUCLEOTIDE SEQUENCE [LARGE SCALE GENOMIC DNA]</scope>
    <source>
        <strain evidence="7 8">DSM 8608</strain>
    </source>
</reference>
<dbReference type="EMBL" id="JYJA01000031">
    <property type="protein sequence ID" value="KJL43424.1"/>
    <property type="molecule type" value="Genomic_DNA"/>
</dbReference>
<sequence>MTERRIFDPGLQPERTELAWRRTALAIGVASLLALRILPATTPRPELAPVLLLPGILGLAFAVVLWACAGARHRRVTRALLDDRPDRLPGAGLLLLLTAFVIACGLVAAVVIALPRLI</sequence>
<dbReference type="PATRIC" id="fig|69370.6.peg.1514"/>
<evidence type="ECO:0000256" key="2">
    <source>
        <dbReference type="ARBA" id="ARBA00022692"/>
    </source>
</evidence>
<feature type="domain" description="DUF202" evidence="6">
    <location>
        <begin position="8"/>
        <end position="79"/>
    </location>
</feature>
<keyword evidence="3 5" id="KW-1133">Transmembrane helix</keyword>
<keyword evidence="2 5" id="KW-0812">Transmembrane</keyword>
<feature type="transmembrane region" description="Helical" evidence="5">
    <location>
        <begin position="20"/>
        <end position="38"/>
    </location>
</feature>
<evidence type="ECO:0000313" key="8">
    <source>
        <dbReference type="Proteomes" id="UP000034098"/>
    </source>
</evidence>
<organism evidence="7 8">
    <name type="scientific">Microbacterium trichothecenolyticum</name>
    <name type="common">Aureobacterium trichothecenolyticum</name>
    <dbReference type="NCBI Taxonomy" id="69370"/>
    <lineage>
        <taxon>Bacteria</taxon>
        <taxon>Bacillati</taxon>
        <taxon>Actinomycetota</taxon>
        <taxon>Actinomycetes</taxon>
        <taxon>Micrococcales</taxon>
        <taxon>Microbacteriaceae</taxon>
        <taxon>Microbacterium</taxon>
    </lineage>
</organism>
<evidence type="ECO:0000256" key="1">
    <source>
        <dbReference type="ARBA" id="ARBA00004127"/>
    </source>
</evidence>
<gene>
    <name evidence="7" type="primary">yidG</name>
    <name evidence="7" type="ORF">RS82_01477</name>
</gene>
<name>A0A0M2HGJ1_MICTR</name>
<dbReference type="RefSeq" id="WP_045297929.1">
    <property type="nucleotide sequence ID" value="NZ_JYJA01000031.1"/>
</dbReference>
<dbReference type="InterPro" id="IPR003807">
    <property type="entry name" value="DUF202"/>
</dbReference>
<proteinExistence type="predicted"/>
<keyword evidence="8" id="KW-1185">Reference proteome</keyword>
<evidence type="ECO:0000313" key="7">
    <source>
        <dbReference type="EMBL" id="KJL43424.1"/>
    </source>
</evidence>
<keyword evidence="4 5" id="KW-0472">Membrane</keyword>